<accession>G8R5M0</accession>
<dbReference type="KEGG" id="oho:Oweho_3386"/>
<dbReference type="AlphaFoldDB" id="G8R5M0"/>
<dbReference type="HOGENOM" id="CLU_1110546_0_0_10"/>
<name>G8R5M0_OWEHD</name>
<dbReference type="OrthoDB" id="1366394at2"/>
<feature type="chain" id="PRO_5003515535" evidence="1">
    <location>
        <begin position="17"/>
        <end position="250"/>
    </location>
</feature>
<keyword evidence="1" id="KW-0732">Signal</keyword>
<organism evidence="2 3">
    <name type="scientific">Owenweeksia hongkongensis (strain DSM 17368 / CIP 108786 / JCM 12287 / NRRL B-23963 / UST20020801)</name>
    <dbReference type="NCBI Taxonomy" id="926562"/>
    <lineage>
        <taxon>Bacteria</taxon>
        <taxon>Pseudomonadati</taxon>
        <taxon>Bacteroidota</taxon>
        <taxon>Flavobacteriia</taxon>
        <taxon>Flavobacteriales</taxon>
        <taxon>Owenweeksiaceae</taxon>
        <taxon>Owenweeksia</taxon>
    </lineage>
</organism>
<evidence type="ECO:0000313" key="2">
    <source>
        <dbReference type="EMBL" id="AEV34336.1"/>
    </source>
</evidence>
<dbReference type="EMBL" id="CP003156">
    <property type="protein sequence ID" value="AEV34336.1"/>
    <property type="molecule type" value="Genomic_DNA"/>
</dbReference>
<keyword evidence="3" id="KW-1185">Reference proteome</keyword>
<evidence type="ECO:0000313" key="3">
    <source>
        <dbReference type="Proteomes" id="UP000005631"/>
    </source>
</evidence>
<dbReference type="RefSeq" id="WP_014203683.1">
    <property type="nucleotide sequence ID" value="NC_016599.1"/>
</dbReference>
<evidence type="ECO:0000256" key="1">
    <source>
        <dbReference type="SAM" id="SignalP"/>
    </source>
</evidence>
<dbReference type="eggNOG" id="ENOG5033IZU">
    <property type="taxonomic scope" value="Bacteria"/>
</dbReference>
<protein>
    <submittedName>
        <fullName evidence="2">Uncharacterized protein</fullName>
    </submittedName>
</protein>
<dbReference type="Proteomes" id="UP000005631">
    <property type="component" value="Chromosome"/>
</dbReference>
<proteinExistence type="predicted"/>
<reference evidence="2 3" key="1">
    <citation type="journal article" date="2012" name="Stand. Genomic Sci.">
        <title>Genome sequence of the orange-pigmented seawater bacterium Owenweeksia hongkongensis type strain (UST20020801(T)).</title>
        <authorList>
            <person name="Riedel T."/>
            <person name="Held B."/>
            <person name="Nolan M."/>
            <person name="Lucas S."/>
            <person name="Lapidus A."/>
            <person name="Tice H."/>
            <person name="Del Rio T.G."/>
            <person name="Cheng J.F."/>
            <person name="Han C."/>
            <person name="Tapia R."/>
            <person name="Goodwin L.A."/>
            <person name="Pitluck S."/>
            <person name="Liolios K."/>
            <person name="Mavromatis K."/>
            <person name="Pagani I."/>
            <person name="Ivanova N."/>
            <person name="Mikhailova N."/>
            <person name="Pati A."/>
            <person name="Chen A."/>
            <person name="Palaniappan K."/>
            <person name="Rohde M."/>
            <person name="Tindall B.J."/>
            <person name="Detter J.C."/>
            <person name="Goker M."/>
            <person name="Woyke T."/>
            <person name="Bristow J."/>
            <person name="Eisen J.A."/>
            <person name="Markowitz V."/>
            <person name="Hugenholtz P."/>
            <person name="Klenk H.P."/>
            <person name="Kyrpides N.C."/>
        </authorList>
    </citation>
    <scope>NUCLEOTIDE SEQUENCE</scope>
    <source>
        <strain evidence="3">DSM 17368 / JCM 12287 / NRRL B-23963</strain>
    </source>
</reference>
<feature type="signal peptide" evidence="1">
    <location>
        <begin position="1"/>
        <end position="16"/>
    </location>
</feature>
<gene>
    <name evidence="2" type="ordered locus">Oweho_3386</name>
</gene>
<sequence length="250" mass="28885">MKIVILLVFLSSNALAQIHLNSPLPEILEDNVKVIDEDIIGWSISLDGQWLSEDMVIPLRGVSQNEQVHVGEKNSLGLDNIYKLLLFPTIFGQDTLCTLVKLSESGFYEYSATEQKWTSTQMAYYYVFDAKELRKLIDEANTDHTTKITLRDYGSIEDIKSKKIANYLRQNMVIKPKTDQLLVIHIRFDAANKDKIYFQISSQHNVFTEVEGITKDLTLNGKSLYRSHKLLSYIHYEYDKEAFLNFFNLD</sequence>